<dbReference type="Proteomes" id="UP000887574">
    <property type="component" value="Unplaced"/>
</dbReference>
<keyword evidence="2" id="KW-1185">Reference proteome</keyword>
<feature type="region of interest" description="Disordered" evidence="1">
    <location>
        <begin position="1"/>
        <end position="34"/>
    </location>
</feature>
<reference evidence="3" key="1">
    <citation type="submission" date="2022-11" db="UniProtKB">
        <authorList>
            <consortium name="WormBaseParasite"/>
        </authorList>
    </citation>
    <scope>IDENTIFICATION</scope>
</reference>
<proteinExistence type="predicted"/>
<dbReference type="AlphaFoldDB" id="A0A915D379"/>
<evidence type="ECO:0000256" key="1">
    <source>
        <dbReference type="SAM" id="MobiDB-lite"/>
    </source>
</evidence>
<organism evidence="2 3">
    <name type="scientific">Ditylenchus dipsaci</name>
    <dbReference type="NCBI Taxonomy" id="166011"/>
    <lineage>
        <taxon>Eukaryota</taxon>
        <taxon>Metazoa</taxon>
        <taxon>Ecdysozoa</taxon>
        <taxon>Nematoda</taxon>
        <taxon>Chromadorea</taxon>
        <taxon>Rhabditida</taxon>
        <taxon>Tylenchina</taxon>
        <taxon>Tylenchomorpha</taxon>
        <taxon>Sphaerularioidea</taxon>
        <taxon>Anguinidae</taxon>
        <taxon>Anguininae</taxon>
        <taxon>Ditylenchus</taxon>
    </lineage>
</organism>
<name>A0A915D379_9BILA</name>
<feature type="compositionally biased region" description="Low complexity" evidence="1">
    <location>
        <begin position="11"/>
        <end position="21"/>
    </location>
</feature>
<sequence>MDKFLKHENESFNNSNSSAENLKSNEKEKQSQTSVFTSLIKQKLMPEESKANVNQVCFPSTNHCSFTGIEAVESKENLNLGNNELAICQPAEHLERKSTLIKAPKKEEAFVSMASTSNDKEQENERRNDIKRLRSTPIVQAAFESFTLKAVENSNDDFLLSDKENLISIIDVPLKTALKKVCSPSFQAECERAALDVFDKSKEISALKEKGGSVRNAEARVQLMHGHDCECCAPYYDALNLSPGERQRRINQVSRHRTFEPGVRMIPRTPPRYWDINFPSVEEQKRLGLLVETNSPLFKKKGPRRKLIKKRVSRSS</sequence>
<evidence type="ECO:0000313" key="3">
    <source>
        <dbReference type="WBParaSite" id="jg14945"/>
    </source>
</evidence>
<feature type="compositionally biased region" description="Basic and acidic residues" evidence="1">
    <location>
        <begin position="1"/>
        <end position="10"/>
    </location>
</feature>
<accession>A0A915D379</accession>
<protein>
    <submittedName>
        <fullName evidence="3">DNA endonuclease activator Ctp1 C-terminal domain-containing protein</fullName>
    </submittedName>
</protein>
<dbReference type="WBParaSite" id="jg14945">
    <property type="protein sequence ID" value="jg14945"/>
    <property type="gene ID" value="jg14945"/>
</dbReference>
<evidence type="ECO:0000313" key="2">
    <source>
        <dbReference type="Proteomes" id="UP000887574"/>
    </source>
</evidence>